<comment type="caution">
    <text evidence="1">The sequence shown here is derived from an EMBL/GenBank/DDBJ whole genome shotgun (WGS) entry which is preliminary data.</text>
</comment>
<keyword evidence="2" id="KW-1185">Reference proteome</keyword>
<proteinExistence type="predicted"/>
<dbReference type="EMBL" id="SRZC01000007">
    <property type="protein sequence ID" value="TGX82820.1"/>
    <property type="molecule type" value="Genomic_DNA"/>
</dbReference>
<evidence type="ECO:0000313" key="1">
    <source>
        <dbReference type="EMBL" id="TGX82820.1"/>
    </source>
</evidence>
<sequence length="151" mass="17895">MKYYVEESLSNFQFWSGGKDRAELLSAEQLDTVEQMLEEIEPADGWSDTAINDLFWFEFDTIAQWLGYADEEHLEKDITQNEMEEAQEWAEDTSTDYNALFAIAHLNINDYACTNEDGEEDCDWDQATEDFMDWWNGMDDIDQVEEYRKYQ</sequence>
<organism evidence="1 2">
    <name type="scientific">Palleniella muris</name>
    <dbReference type="NCBI Taxonomy" id="3038145"/>
    <lineage>
        <taxon>Bacteria</taxon>
        <taxon>Pseudomonadati</taxon>
        <taxon>Bacteroidota</taxon>
        <taxon>Bacteroidia</taxon>
        <taxon>Bacteroidales</taxon>
        <taxon>Prevotellaceae</taxon>
        <taxon>Palleniella</taxon>
    </lineage>
</organism>
<accession>A0AC61QRU8</accession>
<reference evidence="1" key="1">
    <citation type="submission" date="2019-04" db="EMBL/GenBank/DDBJ databases">
        <title>Microbes associate with the intestines of laboratory mice.</title>
        <authorList>
            <person name="Navarre W."/>
            <person name="Wong E."/>
            <person name="Huang K."/>
            <person name="Tropini C."/>
            <person name="Ng K."/>
            <person name="Yu B."/>
        </authorList>
    </citation>
    <scope>NUCLEOTIDE SEQUENCE</scope>
    <source>
        <strain evidence="1">NM73_A23</strain>
    </source>
</reference>
<evidence type="ECO:0000313" key="2">
    <source>
        <dbReference type="Proteomes" id="UP000308886"/>
    </source>
</evidence>
<protein>
    <submittedName>
        <fullName evidence="1">Uncharacterized protein</fullName>
    </submittedName>
</protein>
<gene>
    <name evidence="1" type="ORF">E5358_05640</name>
</gene>
<name>A0AC61QRU8_9BACT</name>
<dbReference type="Proteomes" id="UP000308886">
    <property type="component" value="Unassembled WGS sequence"/>
</dbReference>